<dbReference type="InterPro" id="IPR022907">
    <property type="entry name" value="VapC_family"/>
</dbReference>
<dbReference type="GO" id="GO:0016787">
    <property type="term" value="F:hydrolase activity"/>
    <property type="evidence" value="ECO:0007669"/>
    <property type="project" value="UniProtKB-KW"/>
</dbReference>
<dbReference type="Gene3D" id="3.40.50.1010">
    <property type="entry name" value="5'-nuclease"/>
    <property type="match status" value="1"/>
</dbReference>
<gene>
    <name evidence="8" type="primary">vapC</name>
    <name evidence="10" type="ORF">FBZ89_102203</name>
</gene>
<comment type="function">
    <text evidence="8">Toxic component of a toxin-antitoxin (TA) system. An RNase.</text>
</comment>
<evidence type="ECO:0000256" key="3">
    <source>
        <dbReference type="ARBA" id="ARBA00022722"/>
    </source>
</evidence>
<keyword evidence="6 8" id="KW-0460">Magnesium</keyword>
<feature type="binding site" evidence="8">
    <location>
        <position position="6"/>
    </location>
    <ligand>
        <name>Mg(2+)</name>
        <dbReference type="ChEBI" id="CHEBI:18420"/>
    </ligand>
</feature>
<proteinExistence type="inferred from homology"/>
<dbReference type="EMBL" id="VITN01000002">
    <property type="protein sequence ID" value="TWB23448.1"/>
    <property type="molecule type" value="Genomic_DNA"/>
</dbReference>
<sequence>MKYLLDTNVFREIGKTAPHEHVKAWLAQVDDSDLALSTITVREVMKGVEKLRRTKPDVAAVIGTRVQASFDALADRILPVDREIAALWGRLLGASEKHTDDTGLAATARIHRLILVTRNSADVAGRGITTLDPYSASPRIRPA</sequence>
<evidence type="ECO:0000256" key="4">
    <source>
        <dbReference type="ARBA" id="ARBA00022723"/>
    </source>
</evidence>
<dbReference type="InterPro" id="IPR050556">
    <property type="entry name" value="Type_II_TA_system_RNase"/>
</dbReference>
<protein>
    <recommendedName>
        <fullName evidence="8">Ribonuclease VapC</fullName>
        <shortName evidence="8">RNase VapC</shortName>
        <ecNumber evidence="8">3.1.-.-</ecNumber>
    </recommendedName>
    <alternativeName>
        <fullName evidence="8">Toxin VapC</fullName>
    </alternativeName>
</protein>
<feature type="binding site" evidence="8">
    <location>
        <position position="101"/>
    </location>
    <ligand>
        <name>Mg(2+)</name>
        <dbReference type="ChEBI" id="CHEBI:18420"/>
    </ligand>
</feature>
<name>A0A560FP94_9PROT</name>
<evidence type="ECO:0000256" key="8">
    <source>
        <dbReference type="HAMAP-Rule" id="MF_00265"/>
    </source>
</evidence>
<dbReference type="PANTHER" id="PTHR33653">
    <property type="entry name" value="RIBONUCLEASE VAPC2"/>
    <property type="match status" value="1"/>
</dbReference>
<dbReference type="GO" id="GO:0004540">
    <property type="term" value="F:RNA nuclease activity"/>
    <property type="evidence" value="ECO:0007669"/>
    <property type="project" value="InterPro"/>
</dbReference>
<evidence type="ECO:0000313" key="10">
    <source>
        <dbReference type="EMBL" id="TWB23448.1"/>
    </source>
</evidence>
<evidence type="ECO:0000256" key="7">
    <source>
        <dbReference type="ARBA" id="ARBA00038093"/>
    </source>
</evidence>
<evidence type="ECO:0000259" key="9">
    <source>
        <dbReference type="Pfam" id="PF01850"/>
    </source>
</evidence>
<feature type="domain" description="PIN" evidence="9">
    <location>
        <begin position="3"/>
        <end position="120"/>
    </location>
</feature>
<reference evidence="10 11" key="1">
    <citation type="submission" date="2019-06" db="EMBL/GenBank/DDBJ databases">
        <title>Genomic Encyclopedia of Type Strains, Phase IV (KMG-V): Genome sequencing to study the core and pangenomes of soil and plant-associated prokaryotes.</title>
        <authorList>
            <person name="Whitman W."/>
        </authorList>
    </citation>
    <scope>NUCLEOTIDE SEQUENCE [LARGE SCALE GENOMIC DNA]</scope>
    <source>
        <strain evidence="10 11">BR 11880</strain>
    </source>
</reference>
<dbReference type="AlphaFoldDB" id="A0A560FP94"/>
<dbReference type="Pfam" id="PF01850">
    <property type="entry name" value="PIN"/>
    <property type="match status" value="1"/>
</dbReference>
<keyword evidence="4 8" id="KW-0479">Metal-binding</keyword>
<evidence type="ECO:0000256" key="2">
    <source>
        <dbReference type="ARBA" id="ARBA00022649"/>
    </source>
</evidence>
<dbReference type="GO" id="GO:0000287">
    <property type="term" value="F:magnesium ion binding"/>
    <property type="evidence" value="ECO:0007669"/>
    <property type="project" value="UniProtKB-UniRule"/>
</dbReference>
<dbReference type="SUPFAM" id="SSF88723">
    <property type="entry name" value="PIN domain-like"/>
    <property type="match status" value="1"/>
</dbReference>
<evidence type="ECO:0000313" key="11">
    <source>
        <dbReference type="Proteomes" id="UP000319859"/>
    </source>
</evidence>
<comment type="caution">
    <text evidence="10">The sequence shown here is derived from an EMBL/GenBank/DDBJ whole genome shotgun (WGS) entry which is preliminary data.</text>
</comment>
<dbReference type="HAMAP" id="MF_00265">
    <property type="entry name" value="VapC_Nob1"/>
    <property type="match status" value="1"/>
</dbReference>
<evidence type="ECO:0000256" key="5">
    <source>
        <dbReference type="ARBA" id="ARBA00022801"/>
    </source>
</evidence>
<comment type="similarity">
    <text evidence="7 8">Belongs to the PINc/VapC protein family.</text>
</comment>
<dbReference type="InterPro" id="IPR029060">
    <property type="entry name" value="PIN-like_dom_sf"/>
</dbReference>
<evidence type="ECO:0000256" key="6">
    <source>
        <dbReference type="ARBA" id="ARBA00022842"/>
    </source>
</evidence>
<evidence type="ECO:0000256" key="1">
    <source>
        <dbReference type="ARBA" id="ARBA00001946"/>
    </source>
</evidence>
<dbReference type="OrthoDB" id="7188375at2"/>
<comment type="cofactor">
    <cofactor evidence="1 8">
        <name>Mg(2+)</name>
        <dbReference type="ChEBI" id="CHEBI:18420"/>
    </cofactor>
</comment>
<dbReference type="Proteomes" id="UP000319859">
    <property type="component" value="Unassembled WGS sequence"/>
</dbReference>
<dbReference type="InterPro" id="IPR002716">
    <property type="entry name" value="PIN_dom"/>
</dbReference>
<accession>A0A560FP94</accession>
<dbReference type="CDD" id="cd18746">
    <property type="entry name" value="PIN_VapC4-5_FitB-like"/>
    <property type="match status" value="1"/>
</dbReference>
<keyword evidence="8" id="KW-0800">Toxin</keyword>
<dbReference type="GO" id="GO:0090729">
    <property type="term" value="F:toxin activity"/>
    <property type="evidence" value="ECO:0007669"/>
    <property type="project" value="UniProtKB-KW"/>
</dbReference>
<dbReference type="EC" id="3.1.-.-" evidence="8"/>
<dbReference type="PANTHER" id="PTHR33653:SF1">
    <property type="entry name" value="RIBONUCLEASE VAPC2"/>
    <property type="match status" value="1"/>
</dbReference>
<organism evidence="10 11">
    <name type="scientific">Nitrospirillum amazonense</name>
    <dbReference type="NCBI Taxonomy" id="28077"/>
    <lineage>
        <taxon>Bacteria</taxon>
        <taxon>Pseudomonadati</taxon>
        <taxon>Pseudomonadota</taxon>
        <taxon>Alphaproteobacteria</taxon>
        <taxon>Rhodospirillales</taxon>
        <taxon>Azospirillaceae</taxon>
        <taxon>Nitrospirillum</taxon>
    </lineage>
</organism>
<keyword evidence="2 8" id="KW-1277">Toxin-antitoxin system</keyword>
<keyword evidence="5 8" id="KW-0378">Hydrolase</keyword>
<keyword evidence="3 8" id="KW-0540">Nuclease</keyword>
<dbReference type="RefSeq" id="WP_145748658.1">
    <property type="nucleotide sequence ID" value="NZ_VITN01000002.1"/>
</dbReference>